<accession>A0A3S3SSQ7</accession>
<dbReference type="Proteomes" id="UP000288215">
    <property type="component" value="Unassembled WGS sequence"/>
</dbReference>
<comment type="caution">
    <text evidence="1">The sequence shown here is derived from an EMBL/GenBank/DDBJ whole genome shotgun (WGS) entry which is preliminary data.</text>
</comment>
<sequence length="102" mass="11371">MKVESIILVTADWEKAGQYAMKVCDAVSKAQNVPLEVKKEDYDFLIAHGVKDEFGGIDIPQIFLKLEDGTVKYIMSRIPDKSDGMPDIEKGIQLLTEAIKAQ</sequence>
<protein>
    <recommendedName>
        <fullName evidence="3">Thioredoxin family protein</fullName>
    </recommendedName>
</protein>
<dbReference type="AlphaFoldDB" id="A0A3S3SSQ7"/>
<organism evidence="1 2">
    <name type="scientific">Methanosuratincola subterraneus</name>
    <dbReference type="NCBI Taxonomy" id="2593994"/>
    <lineage>
        <taxon>Archaea</taxon>
        <taxon>Thermoproteota</taxon>
        <taxon>Methanosuratincolia</taxon>
        <taxon>Candidatus Methanomethylicales</taxon>
        <taxon>Candidatus Methanomethylicaceae</taxon>
        <taxon>Candidatus Methanosuratincola (ex Vanwonterghem et al. 2016)</taxon>
    </lineage>
</organism>
<reference evidence="1 2" key="1">
    <citation type="submission" date="2018-12" db="EMBL/GenBank/DDBJ databases">
        <title>The complete genome of the methanogenic archaea of the candidate phylum Verstraetearchaeota, obtained from the metagenome of underground thermal water.</title>
        <authorList>
            <person name="Kadnikov V.V."/>
            <person name="Mardanov A.V."/>
            <person name="Beletsky A.V."/>
            <person name="Karnachuk O.V."/>
            <person name="Ravin N.V."/>
        </authorList>
    </citation>
    <scope>NUCLEOTIDE SEQUENCE [LARGE SCALE GENOMIC DNA]</scope>
    <source>
        <strain evidence="1">Ch88</strain>
    </source>
</reference>
<evidence type="ECO:0008006" key="3">
    <source>
        <dbReference type="Google" id="ProtNLM"/>
    </source>
</evidence>
<proteinExistence type="predicted"/>
<dbReference type="EMBL" id="RXGA01000002">
    <property type="protein sequence ID" value="RWX73957.1"/>
    <property type="molecule type" value="Genomic_DNA"/>
</dbReference>
<name>A0A3S3SSQ7_METS7</name>
<evidence type="ECO:0000313" key="2">
    <source>
        <dbReference type="Proteomes" id="UP000288215"/>
    </source>
</evidence>
<evidence type="ECO:0000313" key="1">
    <source>
        <dbReference type="EMBL" id="RWX73957.1"/>
    </source>
</evidence>
<gene>
    <name evidence="1" type="ORF">Metus_0736</name>
</gene>